<dbReference type="EMBL" id="NMUH01003050">
    <property type="protein sequence ID" value="MQM03529.1"/>
    <property type="molecule type" value="Genomic_DNA"/>
</dbReference>
<evidence type="ECO:0000313" key="1">
    <source>
        <dbReference type="EMBL" id="MQM03529.1"/>
    </source>
</evidence>
<comment type="caution">
    <text evidence="1">The sequence shown here is derived from an EMBL/GenBank/DDBJ whole genome shotgun (WGS) entry which is preliminary data.</text>
</comment>
<name>A0A843W2S4_COLES</name>
<accession>A0A843W2S4</accession>
<keyword evidence="2" id="KW-1185">Reference proteome</keyword>
<protein>
    <submittedName>
        <fullName evidence="1">Uncharacterized protein</fullName>
    </submittedName>
</protein>
<organism evidence="1 2">
    <name type="scientific">Colocasia esculenta</name>
    <name type="common">Wild taro</name>
    <name type="synonym">Arum esculentum</name>
    <dbReference type="NCBI Taxonomy" id="4460"/>
    <lineage>
        <taxon>Eukaryota</taxon>
        <taxon>Viridiplantae</taxon>
        <taxon>Streptophyta</taxon>
        <taxon>Embryophyta</taxon>
        <taxon>Tracheophyta</taxon>
        <taxon>Spermatophyta</taxon>
        <taxon>Magnoliopsida</taxon>
        <taxon>Liliopsida</taxon>
        <taxon>Araceae</taxon>
        <taxon>Aroideae</taxon>
        <taxon>Colocasieae</taxon>
        <taxon>Colocasia</taxon>
    </lineage>
</organism>
<sequence>MARLACRLVPQGRVALRTFCVPICRVVPCVPVLADGPSGGCSWKGCRVCLWPLGLFGLRASGVVSIGVCHTSSLSPGTRHLRACLRDRLLPFPETPSPACLCQRVLLRAAGVLKSQTWSRRGKWWGNDALNCCFGNPFLGAVRGAPLFLPDLVEVQDVGACVVRLWSLVVAPVFRRGVALSSFASALLEFLLLWLVRDCLANMSSTDGKSTYCGYMIFLKTPCTLRKLRWNIKLWKPICPKLGSTFRSGSGTLPIA</sequence>
<evidence type="ECO:0000313" key="2">
    <source>
        <dbReference type="Proteomes" id="UP000652761"/>
    </source>
</evidence>
<dbReference type="Proteomes" id="UP000652761">
    <property type="component" value="Unassembled WGS sequence"/>
</dbReference>
<reference evidence="1" key="1">
    <citation type="submission" date="2017-07" db="EMBL/GenBank/DDBJ databases">
        <title>Taro Niue Genome Assembly and Annotation.</title>
        <authorList>
            <person name="Atibalentja N."/>
            <person name="Keating K."/>
            <person name="Fields C.J."/>
        </authorList>
    </citation>
    <scope>NUCLEOTIDE SEQUENCE</scope>
    <source>
        <strain evidence="1">Niue_2</strain>
        <tissue evidence="1">Leaf</tissue>
    </source>
</reference>
<gene>
    <name evidence="1" type="ORF">Taro_036315</name>
</gene>
<proteinExistence type="predicted"/>
<dbReference type="AlphaFoldDB" id="A0A843W2S4"/>